<accession>A0A7J6VSM8</accession>
<keyword evidence="3" id="KW-1185">Reference proteome</keyword>
<evidence type="ECO:0000313" key="2">
    <source>
        <dbReference type="EMBL" id="KAF5188106.1"/>
    </source>
</evidence>
<dbReference type="EMBL" id="JABWDY010027178">
    <property type="protein sequence ID" value="KAF5188106.1"/>
    <property type="molecule type" value="Genomic_DNA"/>
</dbReference>
<feature type="non-terminal residue" evidence="2">
    <location>
        <position position="154"/>
    </location>
</feature>
<proteinExistence type="predicted"/>
<dbReference type="Pfam" id="PF14111">
    <property type="entry name" value="DUF4283"/>
    <property type="match status" value="1"/>
</dbReference>
<gene>
    <name evidence="2" type="ORF">FRX31_022306</name>
</gene>
<name>A0A7J6VSM8_THATH</name>
<evidence type="ECO:0000313" key="3">
    <source>
        <dbReference type="Proteomes" id="UP000554482"/>
    </source>
</evidence>
<evidence type="ECO:0000259" key="1">
    <source>
        <dbReference type="Pfam" id="PF14111"/>
    </source>
</evidence>
<sequence>MGVPEDPIQATNGQEKPLSMVDLSTQGANFNFSNGSNNQISNKRKIESWSSLLKSPPPSAGSQELCFIEPSFKEGVLQLDKELIKEGAAEWEHKVVGFFLDKKLPFTMVKSVVLKRWNLDGEVEIALDGDMFYFTFNNEQDRVNVIEEGSFFIA</sequence>
<organism evidence="2 3">
    <name type="scientific">Thalictrum thalictroides</name>
    <name type="common">Rue-anemone</name>
    <name type="synonym">Anemone thalictroides</name>
    <dbReference type="NCBI Taxonomy" id="46969"/>
    <lineage>
        <taxon>Eukaryota</taxon>
        <taxon>Viridiplantae</taxon>
        <taxon>Streptophyta</taxon>
        <taxon>Embryophyta</taxon>
        <taxon>Tracheophyta</taxon>
        <taxon>Spermatophyta</taxon>
        <taxon>Magnoliopsida</taxon>
        <taxon>Ranunculales</taxon>
        <taxon>Ranunculaceae</taxon>
        <taxon>Thalictroideae</taxon>
        <taxon>Thalictrum</taxon>
    </lineage>
</organism>
<dbReference type="AlphaFoldDB" id="A0A7J6VSM8"/>
<feature type="domain" description="DUF4283" evidence="1">
    <location>
        <begin position="88"/>
        <end position="153"/>
    </location>
</feature>
<protein>
    <recommendedName>
        <fullName evidence="1">DUF4283 domain-containing protein</fullName>
    </recommendedName>
</protein>
<dbReference type="Proteomes" id="UP000554482">
    <property type="component" value="Unassembled WGS sequence"/>
</dbReference>
<dbReference type="InterPro" id="IPR025558">
    <property type="entry name" value="DUF4283"/>
</dbReference>
<comment type="caution">
    <text evidence="2">The sequence shown here is derived from an EMBL/GenBank/DDBJ whole genome shotgun (WGS) entry which is preliminary data.</text>
</comment>
<reference evidence="2 3" key="1">
    <citation type="submission" date="2020-06" db="EMBL/GenBank/DDBJ databases">
        <title>Transcriptomic and genomic resources for Thalictrum thalictroides and T. hernandezii: Facilitating candidate gene discovery in an emerging model plant lineage.</title>
        <authorList>
            <person name="Arias T."/>
            <person name="Riano-Pachon D.M."/>
            <person name="Di Stilio V.S."/>
        </authorList>
    </citation>
    <scope>NUCLEOTIDE SEQUENCE [LARGE SCALE GENOMIC DNA]</scope>
    <source>
        <strain evidence="3">cv. WT478/WT964</strain>
        <tissue evidence="2">Leaves</tissue>
    </source>
</reference>